<accession>A0A4U8WGR2</accession>
<feature type="transmembrane region" description="Helical" evidence="7">
    <location>
        <begin position="237"/>
        <end position="256"/>
    </location>
</feature>
<dbReference type="GO" id="GO:0009246">
    <property type="term" value="P:enterobacterial common antigen biosynthetic process"/>
    <property type="evidence" value="ECO:0007669"/>
    <property type="project" value="TreeGrafter"/>
</dbReference>
<keyword evidence="4 7" id="KW-0812">Transmembrane</keyword>
<feature type="transmembrane region" description="Helical" evidence="7">
    <location>
        <begin position="122"/>
        <end position="140"/>
    </location>
</feature>
<organism evidence="9 10">
    <name type="scientific">Chryseobacterium taihuense</name>
    <dbReference type="NCBI Taxonomy" id="1141221"/>
    <lineage>
        <taxon>Bacteria</taxon>
        <taxon>Pseudomonadati</taxon>
        <taxon>Bacteroidota</taxon>
        <taxon>Flavobacteriia</taxon>
        <taxon>Flavobacteriales</taxon>
        <taxon>Weeksellaceae</taxon>
        <taxon>Chryseobacterium group</taxon>
        <taxon>Chryseobacterium</taxon>
    </lineage>
</organism>
<feature type="transmembrane region" description="Helical" evidence="7">
    <location>
        <begin position="276"/>
        <end position="296"/>
    </location>
</feature>
<dbReference type="GO" id="GO:0016413">
    <property type="term" value="F:O-acetyltransferase activity"/>
    <property type="evidence" value="ECO:0007669"/>
    <property type="project" value="TreeGrafter"/>
</dbReference>
<proteinExistence type="inferred from homology"/>
<sequence>MEKDSIQWIHILRATATFAVIVLHCTIPYGNNYDPQNINWLIATFVNSNVRFCVPIFLMLSGVLLLGKNYSLSDFLKKRISRILLPFLFWSIIYFFMTSPVRSNITQLSFDFFKAMKSGTCYHLWYIYMIIGVYLFLPIINKWISNASKKEILFYLILWLLVLLIDLPVINRLYTVIDLRYFSGFLGYVIFGFYLYRYSKAKTNTWIFIILFIAGNFLTFSLIYIFSKADGAVNKTFYSYLTPNIILSSYSIFMLFKNKKIKESWLTKIMEIISKYSYGIYLCHVFSMMILPKMGIVMKTSYAFVNILGTAFLSLALSLAVVLVLNKLPLGKYISG</sequence>
<name>A0A4U8WGR2_9FLAO</name>
<comment type="similarity">
    <text evidence="2">Belongs to the acyltransferase 3 family.</text>
</comment>
<evidence type="ECO:0000256" key="1">
    <source>
        <dbReference type="ARBA" id="ARBA00004651"/>
    </source>
</evidence>
<evidence type="ECO:0000256" key="6">
    <source>
        <dbReference type="ARBA" id="ARBA00023136"/>
    </source>
</evidence>
<dbReference type="PANTHER" id="PTHR40074">
    <property type="entry name" value="O-ACETYLTRANSFERASE WECH"/>
    <property type="match status" value="1"/>
</dbReference>
<dbReference type="KEGG" id="ctai:NCTC12078_02651"/>
<evidence type="ECO:0000259" key="8">
    <source>
        <dbReference type="Pfam" id="PF01757"/>
    </source>
</evidence>
<dbReference type="PANTHER" id="PTHR40074:SF2">
    <property type="entry name" value="O-ACETYLTRANSFERASE WECH"/>
    <property type="match status" value="1"/>
</dbReference>
<dbReference type="GO" id="GO:0005886">
    <property type="term" value="C:plasma membrane"/>
    <property type="evidence" value="ECO:0007669"/>
    <property type="project" value="UniProtKB-SubCell"/>
</dbReference>
<comment type="subcellular location">
    <subcellularLocation>
        <location evidence="1">Cell membrane</location>
        <topology evidence="1">Multi-pass membrane protein</topology>
    </subcellularLocation>
</comment>
<keyword evidence="6 7" id="KW-0472">Membrane</keyword>
<evidence type="ECO:0000256" key="3">
    <source>
        <dbReference type="ARBA" id="ARBA00022475"/>
    </source>
</evidence>
<feature type="transmembrane region" description="Helical" evidence="7">
    <location>
        <begin position="152"/>
        <end position="174"/>
    </location>
</feature>
<dbReference type="RefSeq" id="WP_130914818.1">
    <property type="nucleotide sequence ID" value="NZ_LR215974.1"/>
</dbReference>
<evidence type="ECO:0000256" key="5">
    <source>
        <dbReference type="ARBA" id="ARBA00022989"/>
    </source>
</evidence>
<feature type="transmembrane region" description="Helical" evidence="7">
    <location>
        <begin position="180"/>
        <end position="198"/>
    </location>
</feature>
<dbReference type="Proteomes" id="UP000290013">
    <property type="component" value="Chromosome"/>
</dbReference>
<dbReference type="AlphaFoldDB" id="A0A4U8WGR2"/>
<feature type="transmembrane region" description="Helical" evidence="7">
    <location>
        <begin position="83"/>
        <end position="102"/>
    </location>
</feature>
<keyword evidence="5 7" id="KW-1133">Transmembrane helix</keyword>
<dbReference type="EMBL" id="LR215974">
    <property type="protein sequence ID" value="VFB04620.1"/>
    <property type="molecule type" value="Genomic_DNA"/>
</dbReference>
<evidence type="ECO:0000256" key="7">
    <source>
        <dbReference type="SAM" id="Phobius"/>
    </source>
</evidence>
<feature type="transmembrane region" description="Helical" evidence="7">
    <location>
        <begin position="49"/>
        <end position="71"/>
    </location>
</feature>
<feature type="transmembrane region" description="Helical" evidence="7">
    <location>
        <begin position="302"/>
        <end position="325"/>
    </location>
</feature>
<dbReference type="InterPro" id="IPR002656">
    <property type="entry name" value="Acyl_transf_3_dom"/>
</dbReference>
<protein>
    <submittedName>
        <fullName evidence="9">Inner membrane protein YiaH</fullName>
    </submittedName>
</protein>
<gene>
    <name evidence="9" type="primary">yiaH</name>
    <name evidence="9" type="ORF">NCTC12078_02651</name>
</gene>
<feature type="transmembrane region" description="Helical" evidence="7">
    <location>
        <begin position="205"/>
        <end position="225"/>
    </location>
</feature>
<evidence type="ECO:0000313" key="10">
    <source>
        <dbReference type="Proteomes" id="UP000290013"/>
    </source>
</evidence>
<keyword evidence="3" id="KW-1003">Cell membrane</keyword>
<evidence type="ECO:0000256" key="4">
    <source>
        <dbReference type="ARBA" id="ARBA00022692"/>
    </source>
</evidence>
<feature type="transmembrane region" description="Helical" evidence="7">
    <location>
        <begin position="12"/>
        <end position="29"/>
    </location>
</feature>
<evidence type="ECO:0000256" key="2">
    <source>
        <dbReference type="ARBA" id="ARBA00007400"/>
    </source>
</evidence>
<dbReference type="Pfam" id="PF01757">
    <property type="entry name" value="Acyl_transf_3"/>
    <property type="match status" value="1"/>
</dbReference>
<reference evidence="9 10" key="1">
    <citation type="submission" date="2019-02" db="EMBL/GenBank/DDBJ databases">
        <authorList>
            <consortium name="Pathogen Informatics"/>
        </authorList>
    </citation>
    <scope>NUCLEOTIDE SEQUENCE [LARGE SCALE GENOMIC DNA]</scope>
    <source>
        <strain evidence="9 10">3012STDY6944375</strain>
    </source>
</reference>
<evidence type="ECO:0000313" key="9">
    <source>
        <dbReference type="EMBL" id="VFB04620.1"/>
    </source>
</evidence>
<feature type="domain" description="Acyltransferase 3" evidence="8">
    <location>
        <begin position="7"/>
        <end position="325"/>
    </location>
</feature>